<evidence type="ECO:0000256" key="1">
    <source>
        <dbReference type="SAM" id="MobiDB-lite"/>
    </source>
</evidence>
<gene>
    <name evidence="3" type="ORF">SAMN04488074_13416</name>
</gene>
<proteinExistence type="predicted"/>
<feature type="signal peptide" evidence="2">
    <location>
        <begin position="1"/>
        <end position="24"/>
    </location>
</feature>
<feature type="compositionally biased region" description="Polar residues" evidence="1">
    <location>
        <begin position="55"/>
        <end position="64"/>
    </location>
</feature>
<evidence type="ECO:0000256" key="2">
    <source>
        <dbReference type="SAM" id="SignalP"/>
    </source>
</evidence>
<name>A0A1G9YJY8_9PSEU</name>
<sequence>MRRTTTVAVLATIGLCTGTVTALADDIWGGTNCNQSPSPVCEVSAGTRPDHSTSHGHNNTSGNDASGDEGFGCRYVPVDGQPPEGQQKESGGWYMVLCSPDGKDPDSHGPVWIPAGAQRPATLSPEQVAQIARKRLQMPRPTISASPGGTQLVNLPTWLWLSDGWTPVSATASVPGVSVTAVAKPVSVTWSMGDGGSTTCSTSGTPYTADRDPKSTSPDCGYTYRTSSAGQPADAFSVTATVNWTVTWSGAGQAGTFPNMTTSAVVALRVAESQGIAAG</sequence>
<accession>A0A1G9YJY8</accession>
<evidence type="ECO:0000313" key="4">
    <source>
        <dbReference type="Proteomes" id="UP000199682"/>
    </source>
</evidence>
<keyword evidence="2" id="KW-0732">Signal</keyword>
<dbReference type="Proteomes" id="UP000199682">
    <property type="component" value="Unassembled WGS sequence"/>
</dbReference>
<evidence type="ECO:0008006" key="5">
    <source>
        <dbReference type="Google" id="ProtNLM"/>
    </source>
</evidence>
<organism evidence="3 4">
    <name type="scientific">Lentzea albidocapillata subsp. violacea</name>
    <dbReference type="NCBI Taxonomy" id="128104"/>
    <lineage>
        <taxon>Bacteria</taxon>
        <taxon>Bacillati</taxon>
        <taxon>Actinomycetota</taxon>
        <taxon>Actinomycetes</taxon>
        <taxon>Pseudonocardiales</taxon>
        <taxon>Pseudonocardiaceae</taxon>
        <taxon>Lentzea</taxon>
    </lineage>
</organism>
<protein>
    <recommendedName>
        <fullName evidence="5">ATP/GTP-binding protein</fullName>
    </recommendedName>
</protein>
<evidence type="ECO:0000313" key="3">
    <source>
        <dbReference type="EMBL" id="SDN09549.1"/>
    </source>
</evidence>
<reference evidence="4" key="1">
    <citation type="submission" date="2016-10" db="EMBL/GenBank/DDBJ databases">
        <authorList>
            <person name="Varghese N."/>
            <person name="Submissions S."/>
        </authorList>
    </citation>
    <scope>NUCLEOTIDE SEQUENCE [LARGE SCALE GENOMIC DNA]</scope>
    <source>
        <strain evidence="4">DSM 44796</strain>
    </source>
</reference>
<dbReference type="AlphaFoldDB" id="A0A1G9YJY8"/>
<feature type="region of interest" description="Disordered" evidence="1">
    <location>
        <begin position="197"/>
        <end position="216"/>
    </location>
</feature>
<feature type="region of interest" description="Disordered" evidence="1">
    <location>
        <begin position="41"/>
        <end position="71"/>
    </location>
</feature>
<feature type="chain" id="PRO_5011781888" description="ATP/GTP-binding protein" evidence="2">
    <location>
        <begin position="25"/>
        <end position="279"/>
    </location>
</feature>
<dbReference type="EMBL" id="FNET01000034">
    <property type="protein sequence ID" value="SDN09549.1"/>
    <property type="molecule type" value="Genomic_DNA"/>
</dbReference>